<dbReference type="AlphaFoldDB" id="A0A0H5RE00"/>
<name>A0A0H5RE00_9EUKA</name>
<reference evidence="1" key="1">
    <citation type="submission" date="2015-04" db="EMBL/GenBank/DDBJ databases">
        <title>The genome sequence of the plant pathogenic Rhizarian Plasmodiophora brassicae reveals insights in its biotrophic life cycle and the origin of chitin synthesis.</title>
        <authorList>
            <person name="Schwelm A."/>
            <person name="Fogelqvist J."/>
            <person name="Knaust A."/>
            <person name="Julke S."/>
            <person name="Lilja T."/>
            <person name="Dhandapani V."/>
            <person name="Bonilla-Rosso G."/>
            <person name="Karlsson M."/>
            <person name="Shevchenko A."/>
            <person name="Choi S.R."/>
            <person name="Kim H.G."/>
            <person name="Park J.Y."/>
            <person name="Lim Y.P."/>
            <person name="Ludwig-Muller J."/>
            <person name="Dixelius C."/>
        </authorList>
    </citation>
    <scope>NUCLEOTIDE SEQUENCE</scope>
    <source>
        <tissue evidence="1">Potato root galls</tissue>
    </source>
</reference>
<feature type="non-terminal residue" evidence="1">
    <location>
        <position position="1"/>
    </location>
</feature>
<protein>
    <submittedName>
        <fullName evidence="1">Uncharacterized protein</fullName>
    </submittedName>
</protein>
<sequence>IRKKTVESTVNQYYYKIVGVVGGRFFSLFDGKTEYRLGEEVRPQGRGVFVYEQKEQADRNRPHLPKQSKLKGAPRVLIQVSPVGKPRHTKSDKISFDAVIFDKVIRRI</sequence>
<dbReference type="EMBL" id="HACM01012033">
    <property type="protein sequence ID" value="CRZ12475.1"/>
    <property type="molecule type" value="Transcribed_RNA"/>
</dbReference>
<organism evidence="1">
    <name type="scientific">Spongospora subterranea</name>
    <dbReference type="NCBI Taxonomy" id="70186"/>
    <lineage>
        <taxon>Eukaryota</taxon>
        <taxon>Sar</taxon>
        <taxon>Rhizaria</taxon>
        <taxon>Endomyxa</taxon>
        <taxon>Phytomyxea</taxon>
        <taxon>Plasmodiophorida</taxon>
        <taxon>Plasmodiophoridae</taxon>
        <taxon>Spongospora</taxon>
    </lineage>
</organism>
<evidence type="ECO:0000313" key="1">
    <source>
        <dbReference type="EMBL" id="CRZ12475.1"/>
    </source>
</evidence>
<proteinExistence type="predicted"/>
<accession>A0A0H5RE00</accession>